<comment type="caution">
    <text evidence="1">The sequence shown here is derived from an EMBL/GenBank/DDBJ whole genome shotgun (WGS) entry which is preliminary data.</text>
</comment>
<name>A0A0G1N6G2_9BACT</name>
<sequence>MTRQDYLNAASDLRRIANWMARGQTEKLPLIKRLWKDTNSRKGISFVLKHFVGKIKPQDVIRDKNSRLFLQNKPLYQALVSKTNSHNNPLERSGT</sequence>
<protein>
    <submittedName>
        <fullName evidence="1">Uncharacterized protein</fullName>
    </submittedName>
</protein>
<accession>A0A0G1N6G2</accession>
<dbReference type="EMBL" id="LCLM01000043">
    <property type="protein sequence ID" value="KKU16124.1"/>
    <property type="molecule type" value="Genomic_DNA"/>
</dbReference>
<evidence type="ECO:0000313" key="2">
    <source>
        <dbReference type="Proteomes" id="UP000034922"/>
    </source>
</evidence>
<dbReference type="Proteomes" id="UP000034922">
    <property type="component" value="Unassembled WGS sequence"/>
</dbReference>
<organism evidence="1 2">
    <name type="scientific">Candidatus Woesebacteria bacterium GW2011_GWC2_45_9</name>
    <dbReference type="NCBI Taxonomy" id="1618589"/>
    <lineage>
        <taxon>Bacteria</taxon>
        <taxon>Candidatus Woeseibacteriota</taxon>
    </lineage>
</organism>
<dbReference type="AlphaFoldDB" id="A0A0G1N6G2"/>
<gene>
    <name evidence="1" type="ORF">UX25_C0043G0008</name>
</gene>
<proteinExistence type="predicted"/>
<dbReference type="STRING" id="1618589.UX25_C0043G0008"/>
<evidence type="ECO:0000313" key="1">
    <source>
        <dbReference type="EMBL" id="KKU16124.1"/>
    </source>
</evidence>
<reference evidence="1 2" key="1">
    <citation type="journal article" date="2015" name="Nature">
        <title>rRNA introns, odd ribosomes, and small enigmatic genomes across a large radiation of phyla.</title>
        <authorList>
            <person name="Brown C.T."/>
            <person name="Hug L.A."/>
            <person name="Thomas B.C."/>
            <person name="Sharon I."/>
            <person name="Castelle C.J."/>
            <person name="Singh A."/>
            <person name="Wilkins M.J."/>
            <person name="Williams K.H."/>
            <person name="Banfield J.F."/>
        </authorList>
    </citation>
    <scope>NUCLEOTIDE SEQUENCE [LARGE SCALE GENOMIC DNA]</scope>
</reference>